<dbReference type="Gene3D" id="1.10.287.510">
    <property type="entry name" value="Helix hairpin bin"/>
    <property type="match status" value="1"/>
</dbReference>
<feature type="coiled-coil region" evidence="19">
    <location>
        <begin position="206"/>
        <end position="243"/>
    </location>
</feature>
<dbReference type="GO" id="GO:0007004">
    <property type="term" value="P:telomere maintenance via telomerase"/>
    <property type="evidence" value="ECO:0007669"/>
    <property type="project" value="TreeGrafter"/>
</dbReference>
<keyword evidence="10" id="KW-0378">Hydrolase</keyword>
<evidence type="ECO:0000256" key="12">
    <source>
        <dbReference type="ARBA" id="ARBA00022840"/>
    </source>
</evidence>
<evidence type="ECO:0000313" key="21">
    <source>
        <dbReference type="EMBL" id="KAJ9585795.1"/>
    </source>
</evidence>
<dbReference type="Pfam" id="PF13476">
    <property type="entry name" value="AAA_23"/>
    <property type="match status" value="1"/>
</dbReference>
<keyword evidence="17" id="KW-0469">Meiosis</keyword>
<dbReference type="GO" id="GO:0000794">
    <property type="term" value="C:condensed nuclear chromosome"/>
    <property type="evidence" value="ECO:0007669"/>
    <property type="project" value="TreeGrafter"/>
</dbReference>
<keyword evidence="11" id="KW-0862">Zinc</keyword>
<dbReference type="PANTHER" id="PTHR18867:SF12">
    <property type="entry name" value="DNA REPAIR PROTEIN RAD50"/>
    <property type="match status" value="1"/>
</dbReference>
<evidence type="ECO:0000256" key="3">
    <source>
        <dbReference type="ARBA" id="ARBA00004286"/>
    </source>
</evidence>
<evidence type="ECO:0000256" key="5">
    <source>
        <dbReference type="ARBA" id="ARBA00017893"/>
    </source>
</evidence>
<feature type="coiled-coil region" evidence="19">
    <location>
        <begin position="947"/>
        <end position="1003"/>
    </location>
</feature>
<dbReference type="InterPro" id="IPR038729">
    <property type="entry name" value="Rad50/SbcC_AAA"/>
</dbReference>
<dbReference type="GO" id="GO:0043047">
    <property type="term" value="F:single-stranded telomeric DNA binding"/>
    <property type="evidence" value="ECO:0007669"/>
    <property type="project" value="TreeGrafter"/>
</dbReference>
<keyword evidence="6" id="KW-0158">Chromosome</keyword>
<feature type="domain" description="Rad50/SbcC-type AAA" evidence="20">
    <location>
        <begin position="3"/>
        <end position="226"/>
    </location>
</feature>
<evidence type="ECO:0000256" key="18">
    <source>
        <dbReference type="ARBA" id="ARBA00049360"/>
    </source>
</evidence>
<dbReference type="GO" id="GO:0046872">
    <property type="term" value="F:metal ion binding"/>
    <property type="evidence" value="ECO:0007669"/>
    <property type="project" value="UniProtKB-KW"/>
</dbReference>
<dbReference type="GO" id="GO:0070192">
    <property type="term" value="P:chromosome organization involved in meiotic cell cycle"/>
    <property type="evidence" value="ECO:0007669"/>
    <property type="project" value="TreeGrafter"/>
</dbReference>
<dbReference type="GO" id="GO:0006302">
    <property type="term" value="P:double-strand break repair"/>
    <property type="evidence" value="ECO:0007669"/>
    <property type="project" value="InterPro"/>
</dbReference>
<evidence type="ECO:0000256" key="13">
    <source>
        <dbReference type="ARBA" id="ARBA00022842"/>
    </source>
</evidence>
<keyword evidence="13" id="KW-0460">Magnesium</keyword>
<accession>A0AAD7ZSH8</accession>
<dbReference type="FunFam" id="3.40.50.300:FF:000593">
    <property type="entry name" value="DNA repair protein RAD50"/>
    <property type="match status" value="1"/>
</dbReference>
<feature type="coiled-coil region" evidence="19">
    <location>
        <begin position="297"/>
        <end position="366"/>
    </location>
</feature>
<name>A0AAD7ZSH8_DIPPU</name>
<proteinExistence type="inferred from homology"/>
<keyword evidence="7" id="KW-0479">Metal-binding</keyword>
<evidence type="ECO:0000256" key="7">
    <source>
        <dbReference type="ARBA" id="ARBA00022723"/>
    </source>
</evidence>
<evidence type="ECO:0000256" key="11">
    <source>
        <dbReference type="ARBA" id="ARBA00022833"/>
    </source>
</evidence>
<dbReference type="AlphaFoldDB" id="A0AAD7ZSH8"/>
<comment type="catalytic activity">
    <reaction evidence="18">
        <text>ATP + H2O = ADP + phosphate + H(+)</text>
        <dbReference type="Rhea" id="RHEA:13065"/>
        <dbReference type="ChEBI" id="CHEBI:15377"/>
        <dbReference type="ChEBI" id="CHEBI:15378"/>
        <dbReference type="ChEBI" id="CHEBI:30616"/>
        <dbReference type="ChEBI" id="CHEBI:43474"/>
        <dbReference type="ChEBI" id="CHEBI:456216"/>
    </reaction>
</comment>
<dbReference type="PANTHER" id="PTHR18867">
    <property type="entry name" value="RAD50"/>
    <property type="match status" value="1"/>
</dbReference>
<evidence type="ECO:0000256" key="6">
    <source>
        <dbReference type="ARBA" id="ARBA00022454"/>
    </source>
</evidence>
<keyword evidence="22" id="KW-1185">Reference proteome</keyword>
<organism evidence="21 22">
    <name type="scientific">Diploptera punctata</name>
    <name type="common">Pacific beetle cockroach</name>
    <dbReference type="NCBI Taxonomy" id="6984"/>
    <lineage>
        <taxon>Eukaryota</taxon>
        <taxon>Metazoa</taxon>
        <taxon>Ecdysozoa</taxon>
        <taxon>Arthropoda</taxon>
        <taxon>Hexapoda</taxon>
        <taxon>Insecta</taxon>
        <taxon>Pterygota</taxon>
        <taxon>Neoptera</taxon>
        <taxon>Polyneoptera</taxon>
        <taxon>Dictyoptera</taxon>
        <taxon>Blattodea</taxon>
        <taxon>Blaberoidea</taxon>
        <taxon>Blaberidae</taxon>
        <taxon>Diplopterinae</taxon>
        <taxon>Diploptera</taxon>
    </lineage>
</organism>
<comment type="caution">
    <text evidence="21">The sequence shown here is derived from an EMBL/GenBank/DDBJ whole genome shotgun (WGS) entry which is preliminary data.</text>
</comment>
<feature type="coiled-coil region" evidence="19">
    <location>
        <begin position="395"/>
        <end position="536"/>
    </location>
</feature>
<dbReference type="GO" id="GO:0051880">
    <property type="term" value="F:G-quadruplex DNA binding"/>
    <property type="evidence" value="ECO:0007669"/>
    <property type="project" value="TreeGrafter"/>
</dbReference>
<keyword evidence="9" id="KW-0227">DNA damage</keyword>
<keyword evidence="14 19" id="KW-0175">Coiled coil</keyword>
<evidence type="ECO:0000256" key="1">
    <source>
        <dbReference type="ARBA" id="ARBA00001947"/>
    </source>
</evidence>
<feature type="coiled-coil region" evidence="19">
    <location>
        <begin position="755"/>
        <end position="923"/>
    </location>
</feature>
<comment type="similarity">
    <text evidence="4">Belongs to the SMC family. RAD50 subfamily.</text>
</comment>
<keyword evidence="8" id="KW-0547">Nucleotide-binding</keyword>
<evidence type="ECO:0000256" key="15">
    <source>
        <dbReference type="ARBA" id="ARBA00023204"/>
    </source>
</evidence>
<feature type="coiled-coil region" evidence="19">
    <location>
        <begin position="581"/>
        <end position="663"/>
    </location>
</feature>
<evidence type="ECO:0000256" key="14">
    <source>
        <dbReference type="ARBA" id="ARBA00023054"/>
    </source>
</evidence>
<evidence type="ECO:0000256" key="4">
    <source>
        <dbReference type="ARBA" id="ARBA00009439"/>
    </source>
</evidence>
<dbReference type="Pfam" id="PF13558">
    <property type="entry name" value="SbcC_Walker_B"/>
    <property type="match status" value="1"/>
</dbReference>
<evidence type="ECO:0000256" key="10">
    <source>
        <dbReference type="ARBA" id="ARBA00022801"/>
    </source>
</evidence>
<reference evidence="21" key="2">
    <citation type="submission" date="2023-05" db="EMBL/GenBank/DDBJ databases">
        <authorList>
            <person name="Fouks B."/>
        </authorList>
    </citation>
    <scope>NUCLEOTIDE SEQUENCE</scope>
    <source>
        <strain evidence="21">Stay&amp;Tobe</strain>
        <tissue evidence="21">Testes</tissue>
    </source>
</reference>
<sequence length="1228" mass="143710">MLIQGIRSFGPEESDSQRIKFHSPLTLILGQNGCGKTTIIECLKYAITGDLPPGAKLGQSFVHDPKLSRRIETNAKIMLQFLNQRNDTVLVTRLMQLTQMPKTLKFGTKDSTLTVVKTNGERADINGRCADINVEVCTALGVSGSILNNVIFCHQEDSAWPLDESKKVKEKFDDIFDATKYNKYLETIRLKRKSILDDTKSFDKDMEYLTKIREEVNAKKQKLEDAERRMTVNTDQINSYERKLEPITERLKFIHSREVDYTKLYTEKEKRKTELEGIKNNQRELSSSIKVKFSGSKYDLEEEIQKFQTKMKEKQNLLDESKSKLHRLEKEDYKLQDEITREKVEKGKLQAELKQQEERIDARNKQLGRLAGDLEIQTVSYTCTQLTEDEVTNTISKIGKKMKQLESALEAMRSQFEIEEQTMQKKIDEQRDEKVALEQQVNLKSKQIIDTRTEARKIKNEIEEINLSANKLQRIEDKLKRTIRDLEEVEKSVNVTELNSEIETLIDKRSCLREQLEEVEREVKILQQQSSIQAELDIQLDSKSLKETEIRKLKNKHEDTLKDLLKDVPEEGIKYELKLCIDRLAQEIKDMNASLRSKQHELATLEANRKHQRDTLRKKEDELRGKEELIYEACGDQEYNEIVKKLQENLEHLQDTKGTLSSSEYMFKSYIQKLQQPNPCCPLCHRGFDLISDAQELNTEIPKLKTDLEQTEKKIGTLRRDVENLEYGLAEPQANKERAEKIQPDIVLFDQHHKEDQMRSELNEAQHSLENAQQKLSNHKERIQKLKEDKNKLTEEKLKAESGIQKLRQLEEKQSELQGLEVVLSEEVETLREKLSIAARHFQTATKEKEAIKNQNKEKLKKEEKEITNYQKKVDEINRYQSNIREFEKKGVDKRLDDLQLSLQEVEQKKDSMTKSIQDIKVKIGDITNELSQQQVKKRELDDNLKLYVKEEEAKAIKIEIEKLKQNLGDFKFDNLLKEKNDLKKQQEKIERDKAQSEGMLKEQQSTILSLRNELKKPIYKDNEKKYIDAVIKQKVGKAAAEDLNHYYKATEWAMFHFHQERMKEINTIIRELWRQIYRGNDIDYIEIKSDIPETSTSDKRRNYNYRVVQMKNDVEIDMRGRCSAGQKVLASLIIRMALAETFSANCGILALDEPTTNLDRENIESLSTALADIVNSRLVQKNFQLVIITHDEEFLDRLSKVEKLEYYYRVSRNDHGKSVINKYRVDR</sequence>
<keyword evidence="16" id="KW-0539">Nucleus</keyword>
<reference evidence="21" key="1">
    <citation type="journal article" date="2023" name="IScience">
        <title>Live-bearing cockroach genome reveals convergent evolutionary mechanisms linked to viviparity in insects and beyond.</title>
        <authorList>
            <person name="Fouks B."/>
            <person name="Harrison M.C."/>
            <person name="Mikhailova A.A."/>
            <person name="Marchal E."/>
            <person name="English S."/>
            <person name="Carruthers M."/>
            <person name="Jennings E.C."/>
            <person name="Chiamaka E.L."/>
            <person name="Frigard R.A."/>
            <person name="Pippel M."/>
            <person name="Attardo G.M."/>
            <person name="Benoit J.B."/>
            <person name="Bornberg-Bauer E."/>
            <person name="Tobe S.S."/>
        </authorList>
    </citation>
    <scope>NUCLEOTIDE SEQUENCE</scope>
    <source>
        <strain evidence="21">Stay&amp;Tobe</strain>
    </source>
</reference>
<dbReference type="EMBL" id="JASPKZ010007249">
    <property type="protein sequence ID" value="KAJ9585795.1"/>
    <property type="molecule type" value="Genomic_DNA"/>
</dbReference>
<dbReference type="GO" id="GO:0030870">
    <property type="term" value="C:Mre11 complex"/>
    <property type="evidence" value="ECO:0007669"/>
    <property type="project" value="UniProtKB-ARBA"/>
</dbReference>
<evidence type="ECO:0000256" key="2">
    <source>
        <dbReference type="ARBA" id="ARBA00004123"/>
    </source>
</evidence>
<dbReference type="GO" id="GO:0005524">
    <property type="term" value="F:ATP binding"/>
    <property type="evidence" value="ECO:0007669"/>
    <property type="project" value="UniProtKB-KW"/>
</dbReference>
<evidence type="ECO:0000256" key="8">
    <source>
        <dbReference type="ARBA" id="ARBA00022741"/>
    </source>
</evidence>
<evidence type="ECO:0000256" key="9">
    <source>
        <dbReference type="ARBA" id="ARBA00022763"/>
    </source>
</evidence>
<dbReference type="SUPFAM" id="SSF52540">
    <property type="entry name" value="P-loop containing nucleoside triphosphate hydrolases"/>
    <property type="match status" value="2"/>
</dbReference>
<evidence type="ECO:0000256" key="19">
    <source>
        <dbReference type="SAM" id="Coils"/>
    </source>
</evidence>
<evidence type="ECO:0000256" key="16">
    <source>
        <dbReference type="ARBA" id="ARBA00023242"/>
    </source>
</evidence>
<comment type="subcellular location">
    <subcellularLocation>
        <location evidence="3">Chromosome</location>
    </subcellularLocation>
    <subcellularLocation>
        <location evidence="2">Nucleus</location>
    </subcellularLocation>
</comment>
<keyword evidence="12" id="KW-0067">ATP-binding</keyword>
<gene>
    <name evidence="21" type="ORF">L9F63_002432</name>
</gene>
<evidence type="ECO:0000259" key="20">
    <source>
        <dbReference type="Pfam" id="PF13476"/>
    </source>
</evidence>
<comment type="cofactor">
    <cofactor evidence="1">
        <name>Zn(2+)</name>
        <dbReference type="ChEBI" id="CHEBI:29105"/>
    </cofactor>
</comment>
<evidence type="ECO:0000256" key="17">
    <source>
        <dbReference type="ARBA" id="ARBA00023254"/>
    </source>
</evidence>
<dbReference type="SUPFAM" id="SSF57997">
    <property type="entry name" value="Tropomyosin"/>
    <property type="match status" value="1"/>
</dbReference>
<dbReference type="SUPFAM" id="SSF75712">
    <property type="entry name" value="Rad50 coiled-coil Zn hook"/>
    <property type="match status" value="1"/>
</dbReference>
<keyword evidence="15" id="KW-0234">DNA repair</keyword>
<feature type="coiled-coil region" evidence="19">
    <location>
        <begin position="694"/>
        <end position="728"/>
    </location>
</feature>
<dbReference type="Proteomes" id="UP001233999">
    <property type="component" value="Unassembled WGS sequence"/>
</dbReference>
<dbReference type="GO" id="GO:0000722">
    <property type="term" value="P:telomere maintenance via recombination"/>
    <property type="evidence" value="ECO:0007669"/>
    <property type="project" value="TreeGrafter"/>
</dbReference>
<dbReference type="GO" id="GO:0003691">
    <property type="term" value="F:double-stranded telomeric DNA binding"/>
    <property type="evidence" value="ECO:0007669"/>
    <property type="project" value="TreeGrafter"/>
</dbReference>
<protein>
    <recommendedName>
        <fullName evidence="5">DNA repair protein RAD50</fullName>
    </recommendedName>
</protein>
<evidence type="ECO:0000313" key="22">
    <source>
        <dbReference type="Proteomes" id="UP001233999"/>
    </source>
</evidence>
<dbReference type="GO" id="GO:0016887">
    <property type="term" value="F:ATP hydrolysis activity"/>
    <property type="evidence" value="ECO:0007669"/>
    <property type="project" value="InterPro"/>
</dbReference>
<dbReference type="InterPro" id="IPR027417">
    <property type="entry name" value="P-loop_NTPase"/>
</dbReference>
<dbReference type="Gene3D" id="3.40.50.300">
    <property type="entry name" value="P-loop containing nucleotide triphosphate hydrolases"/>
    <property type="match status" value="2"/>
</dbReference>